<name>A0A1I4P6B8_9HYPH</name>
<feature type="region of interest" description="Disordered" evidence="1">
    <location>
        <begin position="1"/>
        <end position="29"/>
    </location>
</feature>
<accession>A0A1I4P6B8</accession>
<dbReference type="Proteomes" id="UP000199048">
    <property type="component" value="Unassembled WGS sequence"/>
</dbReference>
<dbReference type="STRING" id="582667.SAMN05192568_102376"/>
<sequence>MTRLERIPRAADAQPARHLPTRSDKPAGV</sequence>
<reference evidence="3" key="1">
    <citation type="submission" date="2016-10" db="EMBL/GenBank/DDBJ databases">
        <authorList>
            <person name="Varghese N."/>
            <person name="Submissions S."/>
        </authorList>
    </citation>
    <scope>NUCLEOTIDE SEQUENCE [LARGE SCALE GENOMIC DNA]</scope>
    <source>
        <strain evidence="3">BL36</strain>
    </source>
</reference>
<evidence type="ECO:0000313" key="3">
    <source>
        <dbReference type="Proteomes" id="UP000199048"/>
    </source>
</evidence>
<proteinExistence type="predicted"/>
<keyword evidence="3" id="KW-1185">Reference proteome</keyword>
<dbReference type="AlphaFoldDB" id="A0A1I4P6B8"/>
<protein>
    <submittedName>
        <fullName evidence="2">Uncharacterized protein</fullName>
    </submittedName>
</protein>
<gene>
    <name evidence="2" type="ORF">SAMN05192568_102376</name>
</gene>
<evidence type="ECO:0000313" key="2">
    <source>
        <dbReference type="EMBL" id="SFM23394.1"/>
    </source>
</evidence>
<organism evidence="2 3">
    <name type="scientific">Methylobacterium pseudosasicola</name>
    <dbReference type="NCBI Taxonomy" id="582667"/>
    <lineage>
        <taxon>Bacteria</taxon>
        <taxon>Pseudomonadati</taxon>
        <taxon>Pseudomonadota</taxon>
        <taxon>Alphaproteobacteria</taxon>
        <taxon>Hyphomicrobiales</taxon>
        <taxon>Methylobacteriaceae</taxon>
        <taxon>Methylobacterium</taxon>
    </lineage>
</organism>
<dbReference type="EMBL" id="FOTK01000023">
    <property type="protein sequence ID" value="SFM23394.1"/>
    <property type="molecule type" value="Genomic_DNA"/>
</dbReference>
<evidence type="ECO:0000256" key="1">
    <source>
        <dbReference type="SAM" id="MobiDB-lite"/>
    </source>
</evidence>